<gene>
    <name evidence="10 13" type="primary">mnmC</name>
    <name evidence="13" type="ORF">ACFQ45_12615</name>
</gene>
<evidence type="ECO:0000313" key="13">
    <source>
        <dbReference type="EMBL" id="MFD1384214.1"/>
    </source>
</evidence>
<keyword evidence="14" id="KW-1185">Reference proteome</keyword>
<evidence type="ECO:0000256" key="5">
    <source>
        <dbReference type="ARBA" id="ARBA00022691"/>
    </source>
</evidence>
<dbReference type="HAMAP" id="MF_01102">
    <property type="entry name" value="MnmC"/>
    <property type="match status" value="1"/>
</dbReference>
<dbReference type="EC" id="2.1.1.61" evidence="10"/>
<dbReference type="NCBIfam" id="TIGR03197">
    <property type="entry name" value="MnmC_Cterm"/>
    <property type="match status" value="1"/>
</dbReference>
<keyword evidence="8 10" id="KW-0560">Oxidoreductase</keyword>
<dbReference type="InterPro" id="IPR017610">
    <property type="entry name" value="tRNA_S-uridine_synth_MnmC_C"/>
</dbReference>
<dbReference type="InterPro" id="IPR047785">
    <property type="entry name" value="tRNA_MNMC2"/>
</dbReference>
<keyword evidence="4 10" id="KW-0808">Transferase</keyword>
<evidence type="ECO:0000256" key="10">
    <source>
        <dbReference type="HAMAP-Rule" id="MF_01102"/>
    </source>
</evidence>
<feature type="region of interest" description="tRNA (mnm(5)s(2)U34)-methyltransferase" evidence="10">
    <location>
        <begin position="1"/>
        <end position="237"/>
    </location>
</feature>
<dbReference type="InterPro" id="IPR036188">
    <property type="entry name" value="FAD/NAD-bd_sf"/>
</dbReference>
<evidence type="ECO:0000256" key="1">
    <source>
        <dbReference type="ARBA" id="ARBA00022490"/>
    </source>
</evidence>
<dbReference type="SUPFAM" id="SSF51905">
    <property type="entry name" value="FAD/NAD(P)-binding domain"/>
    <property type="match status" value="1"/>
</dbReference>
<comment type="function">
    <text evidence="10">Catalyzes the last two steps in the biosynthesis of 5-methylaminomethyl-2-thiouridine (mnm(5)s(2)U) at the wobble position (U34) in tRNA. Catalyzes the FAD-dependent demodification of cmnm(5)s(2)U34 to nm(5)s(2)U34, followed by the transfer of a methyl group from S-adenosyl-L-methionine to nm(5)s(2)U34, to form mnm(5)s(2)U34.</text>
</comment>
<feature type="domain" description="MnmC-like methyltransferase" evidence="12">
    <location>
        <begin position="116"/>
        <end position="235"/>
    </location>
</feature>
<dbReference type="EMBL" id="JBHTMN010000014">
    <property type="protein sequence ID" value="MFD1384214.1"/>
    <property type="molecule type" value="Genomic_DNA"/>
</dbReference>
<proteinExistence type="inferred from homology"/>
<comment type="catalytic activity">
    <reaction evidence="10">
        <text>5-aminomethyl-2-thiouridine(34) in tRNA + S-adenosyl-L-methionine = 5-methylaminomethyl-2-thiouridine(34) in tRNA + S-adenosyl-L-homocysteine + H(+)</text>
        <dbReference type="Rhea" id="RHEA:19569"/>
        <dbReference type="Rhea" id="RHEA-COMP:10195"/>
        <dbReference type="Rhea" id="RHEA-COMP:10197"/>
        <dbReference type="ChEBI" id="CHEBI:15378"/>
        <dbReference type="ChEBI" id="CHEBI:57856"/>
        <dbReference type="ChEBI" id="CHEBI:59789"/>
        <dbReference type="ChEBI" id="CHEBI:74454"/>
        <dbReference type="ChEBI" id="CHEBI:74455"/>
        <dbReference type="EC" id="2.1.1.61"/>
    </reaction>
</comment>
<dbReference type="InterPro" id="IPR029063">
    <property type="entry name" value="SAM-dependent_MTases_sf"/>
</dbReference>
<keyword evidence="2 10" id="KW-0489">Methyltransferase</keyword>
<evidence type="ECO:0000256" key="7">
    <source>
        <dbReference type="ARBA" id="ARBA00022827"/>
    </source>
</evidence>
<evidence type="ECO:0000256" key="6">
    <source>
        <dbReference type="ARBA" id="ARBA00022694"/>
    </source>
</evidence>
<dbReference type="Proteomes" id="UP001597059">
    <property type="component" value="Unassembled WGS sequence"/>
</dbReference>
<comment type="cofactor">
    <cofactor evidence="10">
        <name>FAD</name>
        <dbReference type="ChEBI" id="CHEBI:57692"/>
    </cofactor>
</comment>
<evidence type="ECO:0000259" key="12">
    <source>
        <dbReference type="Pfam" id="PF05430"/>
    </source>
</evidence>
<keyword evidence="9 10" id="KW-0511">Multifunctional enzyme</keyword>
<dbReference type="InterPro" id="IPR023032">
    <property type="entry name" value="tRNA_MAMT_biosynth_bifunc_MnmC"/>
</dbReference>
<feature type="region of interest" description="FAD-dependent cmnm(5)s(2)U34 oxidoreductase" evidence="10">
    <location>
        <begin position="267"/>
        <end position="649"/>
    </location>
</feature>
<protein>
    <recommendedName>
        <fullName evidence="10">tRNA 5-methylaminomethyl-2-thiouridine biosynthesis bifunctional protein MnmC</fullName>
        <shortName evidence="10">tRNA mnm(5)s(2)U biosynthesis bifunctional protein</shortName>
    </recommendedName>
    <domain>
        <recommendedName>
            <fullName evidence="10">tRNA (mnm(5)s(2)U34)-methyltransferase</fullName>
            <ecNumber evidence="10">2.1.1.61</ecNumber>
        </recommendedName>
    </domain>
    <domain>
        <recommendedName>
            <fullName evidence="10">FAD-dependent cmnm(5)s(2)U34 oxidoreductase</fullName>
            <ecNumber evidence="10">1.5.-.-</ecNumber>
        </recommendedName>
    </domain>
</protein>
<dbReference type="InterPro" id="IPR006076">
    <property type="entry name" value="FAD-dep_OxRdtase"/>
</dbReference>
<comment type="subcellular location">
    <subcellularLocation>
        <location evidence="10">Cytoplasm</location>
    </subcellularLocation>
</comment>
<dbReference type="EC" id="1.5.-.-" evidence="10"/>
<feature type="domain" description="FAD dependent oxidoreductase" evidence="11">
    <location>
        <begin position="263"/>
        <end position="618"/>
    </location>
</feature>
<dbReference type="NCBIfam" id="NF002481">
    <property type="entry name" value="PRK01747.1-2"/>
    <property type="match status" value="1"/>
</dbReference>
<evidence type="ECO:0000256" key="8">
    <source>
        <dbReference type="ARBA" id="ARBA00023002"/>
    </source>
</evidence>
<evidence type="ECO:0000256" key="2">
    <source>
        <dbReference type="ARBA" id="ARBA00022603"/>
    </source>
</evidence>
<dbReference type="Gene3D" id="3.30.9.10">
    <property type="entry name" value="D-Amino Acid Oxidase, subunit A, domain 2"/>
    <property type="match status" value="1"/>
</dbReference>
<dbReference type="Pfam" id="PF05430">
    <property type="entry name" value="Methyltransf_30"/>
    <property type="match status" value="1"/>
</dbReference>
<dbReference type="InterPro" id="IPR008471">
    <property type="entry name" value="MnmC-like_methylTransf"/>
</dbReference>
<accession>A0ABW4B3W5</accession>
<evidence type="ECO:0000256" key="3">
    <source>
        <dbReference type="ARBA" id="ARBA00022630"/>
    </source>
</evidence>
<reference evidence="14" key="1">
    <citation type="journal article" date="2019" name="Int. J. Syst. Evol. Microbiol.">
        <title>The Global Catalogue of Microorganisms (GCM) 10K type strain sequencing project: providing services to taxonomists for standard genome sequencing and annotation.</title>
        <authorList>
            <consortium name="The Broad Institute Genomics Platform"/>
            <consortium name="The Broad Institute Genome Sequencing Center for Infectious Disease"/>
            <person name="Wu L."/>
            <person name="Ma J."/>
        </authorList>
    </citation>
    <scope>NUCLEOTIDE SEQUENCE [LARGE SCALE GENOMIC DNA]</scope>
    <source>
        <strain evidence="14">JCM 30774</strain>
    </source>
</reference>
<keyword evidence="7 10" id="KW-0274">FAD</keyword>
<evidence type="ECO:0000256" key="9">
    <source>
        <dbReference type="ARBA" id="ARBA00023268"/>
    </source>
</evidence>
<sequence>MLTSYRLEAPTLHFGDDGVPRSATFDDVYFDKEAGLAETRYVFLEHNRLTERFGSLLNRNFTIAETGFGTGLNFLCALECFLQHAPDTSWLHFVSVEKYPLSKASLTQSLAMWPSLQPLADELIAHYPQQCHGLHRVELPQLRTTLTLWFGEASEGFTALDAQVDAWFLDGFAPSKNPDMWSDQLFQQINRLSHSDTTFATFTAAGIVRRGLQSHGFQVQKVKGFGHKREMMIGQFLEDEQTTRYSSTQPAWFASRPLRPMGKVIVIGSGLAGATTAHALAQKNIAVEVWEQADHIAAGASGNEQGMLYPKLGASDTPVNRLYLSSYLYAHNFYQQYADKSIWQHCGLTQLPKDDAEQLKFEKITRAELYPDAILKAVDGKLILPLSGWVRPKALCETLLSHANITVHLNRPLEQIKTTTEGFELLSNQHTYHCNQVILCTANQQDALAPWTLLPTKPIRGQVSQLPISTLDIPSQVKAREFKQVICADGYVSPALDDQLNFGATYDLKNEDLTVTGTSHSENISKLADLLPIDVNESHSSLCQGRASLRCTVSDYTPIVGPVSATASLINALGPLRTNAKWQTNEEVEKIEGLYVNLGHGSRGLVSTPLCANYLASLMLGEPLPIETAVTDALHPNRFTIRKLKRGEV</sequence>
<name>A0ABW4B3W5_9GAMM</name>
<keyword evidence="3 10" id="KW-0285">Flavoprotein</keyword>
<organism evidence="13 14">
    <name type="scientific">Rhodanobacter aciditrophus</name>
    <dbReference type="NCBI Taxonomy" id="1623218"/>
    <lineage>
        <taxon>Bacteria</taxon>
        <taxon>Pseudomonadati</taxon>
        <taxon>Pseudomonadota</taxon>
        <taxon>Gammaproteobacteria</taxon>
        <taxon>Lysobacterales</taxon>
        <taxon>Rhodanobacteraceae</taxon>
        <taxon>Rhodanobacter</taxon>
    </lineage>
</organism>
<dbReference type="Pfam" id="PF01266">
    <property type="entry name" value="DAO"/>
    <property type="match status" value="1"/>
</dbReference>
<dbReference type="PANTHER" id="PTHR13847:SF283">
    <property type="entry name" value="TRNA 5-METHYLAMINOMETHYL-2-THIOURIDINE BIOSYNTHESIS BIFUNCTIONAL PROTEIN MNMC"/>
    <property type="match status" value="1"/>
</dbReference>
<comment type="caution">
    <text evidence="13">The sequence shown here is derived from an EMBL/GenBank/DDBJ whole genome shotgun (WGS) entry which is preliminary data.</text>
</comment>
<dbReference type="PANTHER" id="PTHR13847">
    <property type="entry name" value="SARCOSINE DEHYDROGENASE-RELATED"/>
    <property type="match status" value="1"/>
</dbReference>
<dbReference type="Gene3D" id="3.50.50.60">
    <property type="entry name" value="FAD/NAD(P)-binding domain"/>
    <property type="match status" value="1"/>
</dbReference>
<dbReference type="Gene3D" id="3.40.50.150">
    <property type="entry name" value="Vaccinia Virus protein VP39"/>
    <property type="match status" value="1"/>
</dbReference>
<comment type="similarity">
    <text evidence="10">In the C-terminal section; belongs to the DAO family.</text>
</comment>
<comment type="similarity">
    <text evidence="10">In the N-terminal section; belongs to the methyltransferase superfamily. tRNA (mnm(5)s(2)U34)-methyltransferase family.</text>
</comment>
<dbReference type="RefSeq" id="WP_377368225.1">
    <property type="nucleotide sequence ID" value="NZ_JBHTMN010000014.1"/>
</dbReference>
<keyword evidence="6 10" id="KW-0819">tRNA processing</keyword>
<keyword evidence="5 10" id="KW-0949">S-adenosyl-L-methionine</keyword>
<keyword evidence="1 10" id="KW-0963">Cytoplasm</keyword>
<evidence type="ECO:0000313" key="14">
    <source>
        <dbReference type="Proteomes" id="UP001597059"/>
    </source>
</evidence>
<evidence type="ECO:0000259" key="11">
    <source>
        <dbReference type="Pfam" id="PF01266"/>
    </source>
</evidence>
<evidence type="ECO:0000256" key="4">
    <source>
        <dbReference type="ARBA" id="ARBA00022679"/>
    </source>
</evidence>
<dbReference type="NCBIfam" id="NF033855">
    <property type="entry name" value="tRNA_MNMC2"/>
    <property type="match status" value="1"/>
</dbReference>